<dbReference type="Proteomes" id="UP000593564">
    <property type="component" value="Unassembled WGS sequence"/>
</dbReference>
<feature type="non-terminal residue" evidence="3">
    <location>
        <position position="114"/>
    </location>
</feature>
<dbReference type="InterPro" id="IPR033464">
    <property type="entry name" value="CSN8_PSD8_EIF3K"/>
</dbReference>
<evidence type="ECO:0000256" key="1">
    <source>
        <dbReference type="ARBA" id="ARBA00022942"/>
    </source>
</evidence>
<dbReference type="Gene3D" id="1.25.40.990">
    <property type="match status" value="2"/>
</dbReference>
<dbReference type="EMBL" id="JACBKZ010000013">
    <property type="protein sequence ID" value="KAF5935404.1"/>
    <property type="molecule type" value="Genomic_DNA"/>
</dbReference>
<proteinExistence type="predicted"/>
<evidence type="ECO:0000313" key="4">
    <source>
        <dbReference type="Proteomes" id="UP000593564"/>
    </source>
</evidence>
<reference evidence="3 4" key="2">
    <citation type="submission" date="2020-07" db="EMBL/GenBank/DDBJ databases">
        <title>Genome assembly of wild tea tree DASZ reveals pedigree and selection history of tea varieties.</title>
        <authorList>
            <person name="Zhang W."/>
        </authorList>
    </citation>
    <scope>NUCLEOTIDE SEQUENCE [LARGE SCALE GENOMIC DNA]</scope>
    <source>
        <strain evidence="4">cv. G240</strain>
        <tissue evidence="3">Leaf</tissue>
    </source>
</reference>
<feature type="domain" description="CSN8/PSMD8/EIF3K" evidence="2">
    <location>
        <begin position="9"/>
        <end position="58"/>
    </location>
</feature>
<protein>
    <recommendedName>
        <fullName evidence="2">CSN8/PSMD8/EIF3K domain-containing protein</fullName>
    </recommendedName>
</protein>
<keyword evidence="4" id="KW-1185">Reference proteome</keyword>
<dbReference type="PANTHER" id="PTHR12387:SF0">
    <property type="entry name" value="26S PROTEASOME NON-ATPASE REGULATORY SUBUNIT 8"/>
    <property type="match status" value="1"/>
</dbReference>
<dbReference type="GO" id="GO:0008541">
    <property type="term" value="C:proteasome regulatory particle, lid subcomplex"/>
    <property type="evidence" value="ECO:0007669"/>
    <property type="project" value="TreeGrafter"/>
</dbReference>
<gene>
    <name evidence="3" type="ORF">HYC85_026533</name>
</gene>
<dbReference type="GO" id="GO:0005829">
    <property type="term" value="C:cytosol"/>
    <property type="evidence" value="ECO:0007669"/>
    <property type="project" value="TreeGrafter"/>
</dbReference>
<comment type="caution">
    <text evidence="3">The sequence shown here is derived from an EMBL/GenBank/DDBJ whole genome shotgun (WGS) entry which is preliminary data.</text>
</comment>
<dbReference type="AlphaFoldDB" id="A0A7J7G7U6"/>
<keyword evidence="1" id="KW-0647">Proteasome</keyword>
<dbReference type="GO" id="GO:0005634">
    <property type="term" value="C:nucleus"/>
    <property type="evidence" value="ECO:0007669"/>
    <property type="project" value="TreeGrafter"/>
</dbReference>
<dbReference type="PANTHER" id="PTHR12387">
    <property type="entry name" value="26S PROTEASOME NON-ATPASE REGULATORY SUBUNIT 8"/>
    <property type="match status" value="1"/>
</dbReference>
<dbReference type="GO" id="GO:0043161">
    <property type="term" value="P:proteasome-mediated ubiquitin-dependent protein catabolic process"/>
    <property type="evidence" value="ECO:0007669"/>
    <property type="project" value="TreeGrafter"/>
</dbReference>
<accession>A0A7J7G7U6</accession>
<name>A0A7J7G7U6_CAMSI</name>
<dbReference type="Pfam" id="PF10075">
    <property type="entry name" value="CSN8_PSD8_EIF3K"/>
    <property type="match status" value="1"/>
</dbReference>
<evidence type="ECO:0000313" key="3">
    <source>
        <dbReference type="EMBL" id="KAF5935404.1"/>
    </source>
</evidence>
<organism evidence="3 4">
    <name type="scientific">Camellia sinensis</name>
    <name type="common">Tea plant</name>
    <name type="synonym">Thea sinensis</name>
    <dbReference type="NCBI Taxonomy" id="4442"/>
    <lineage>
        <taxon>Eukaryota</taxon>
        <taxon>Viridiplantae</taxon>
        <taxon>Streptophyta</taxon>
        <taxon>Embryophyta</taxon>
        <taxon>Tracheophyta</taxon>
        <taxon>Spermatophyta</taxon>
        <taxon>Magnoliopsida</taxon>
        <taxon>eudicotyledons</taxon>
        <taxon>Gunneridae</taxon>
        <taxon>Pentapetalae</taxon>
        <taxon>asterids</taxon>
        <taxon>Ericales</taxon>
        <taxon>Theaceae</taxon>
        <taxon>Camellia</taxon>
    </lineage>
</organism>
<sequence>GGLPPSPQEYLILGLNILRLLVQNRIVEFHTELELISASAMENNCTKHVVELEQYSMSTLETGCSEKACDSLSIDDARKILLFSSDKELFEYVKEVNFLLLSSFSFLLLTNGIH</sequence>
<evidence type="ECO:0000259" key="2">
    <source>
        <dbReference type="Pfam" id="PF10075"/>
    </source>
</evidence>
<reference evidence="4" key="1">
    <citation type="journal article" date="2020" name="Nat. Commun.">
        <title>Genome assembly of wild tea tree DASZ reveals pedigree and selection history of tea varieties.</title>
        <authorList>
            <person name="Zhang W."/>
            <person name="Zhang Y."/>
            <person name="Qiu H."/>
            <person name="Guo Y."/>
            <person name="Wan H."/>
            <person name="Zhang X."/>
            <person name="Scossa F."/>
            <person name="Alseekh S."/>
            <person name="Zhang Q."/>
            <person name="Wang P."/>
            <person name="Xu L."/>
            <person name="Schmidt M.H."/>
            <person name="Jia X."/>
            <person name="Li D."/>
            <person name="Zhu A."/>
            <person name="Guo F."/>
            <person name="Chen W."/>
            <person name="Ni D."/>
            <person name="Usadel B."/>
            <person name="Fernie A.R."/>
            <person name="Wen W."/>
        </authorList>
    </citation>
    <scope>NUCLEOTIDE SEQUENCE [LARGE SCALE GENOMIC DNA]</scope>
    <source>
        <strain evidence="4">cv. G240</strain>
    </source>
</reference>
<dbReference type="InterPro" id="IPR006746">
    <property type="entry name" value="26S_Psome_Rpn12"/>
</dbReference>